<dbReference type="GO" id="GO:0006281">
    <property type="term" value="P:DNA repair"/>
    <property type="evidence" value="ECO:0007669"/>
    <property type="project" value="UniProtKB-ARBA"/>
</dbReference>
<organism evidence="2 3">
    <name type="scientific">Onychostoma macrolepis</name>
    <dbReference type="NCBI Taxonomy" id="369639"/>
    <lineage>
        <taxon>Eukaryota</taxon>
        <taxon>Metazoa</taxon>
        <taxon>Chordata</taxon>
        <taxon>Craniata</taxon>
        <taxon>Vertebrata</taxon>
        <taxon>Euteleostomi</taxon>
        <taxon>Actinopterygii</taxon>
        <taxon>Neopterygii</taxon>
        <taxon>Teleostei</taxon>
        <taxon>Ostariophysi</taxon>
        <taxon>Cypriniformes</taxon>
        <taxon>Cyprinidae</taxon>
        <taxon>Acrossocheilinae</taxon>
        <taxon>Onychostoma</taxon>
    </lineage>
</organism>
<dbReference type="PANTHER" id="PTHR46609:SF7">
    <property type="match status" value="1"/>
</dbReference>
<name>A0A7J6DHG1_9TELE</name>
<sequence>MGDVEQSDEPDAGDLSLRLLSISDNSTVAMFICSEKTEVALWLIHHKHPKKSCYGIIPKIYCPIPTPLPSDQFANDLCENLAKIGSNSQMYKLLLASRRYSVDKVESEFGLLPHGLALMYQAIGLPTTTIDHYPPFPLPPQPCTYSTVLNEKESTFYRASDFIPFKRIVSRVADFSTLATSLQKQKRSVQTQAMKRGLELDPDAAAQYEQETGNHAFPCGFIINPHAPHLGASPDRKVVDSTGVLGLLEIKCPDVDSVLECKYLSVKEDGALALKTSHEYHYQMIGQMGITGMTWPFPIFQCGDHWADGFIIPLRLYQLSA</sequence>
<dbReference type="CDD" id="cd22343">
    <property type="entry name" value="PDDEXK_lambda_exonuclease-like"/>
    <property type="match status" value="1"/>
</dbReference>
<dbReference type="Gene3D" id="3.90.320.10">
    <property type="match status" value="1"/>
</dbReference>
<dbReference type="InterPro" id="IPR011604">
    <property type="entry name" value="PDDEXK-like_dom_sf"/>
</dbReference>
<dbReference type="PANTHER" id="PTHR46609">
    <property type="entry name" value="EXONUCLEASE, PHAGE-TYPE/RECB, C-TERMINAL DOMAIN-CONTAINING PROTEIN"/>
    <property type="match status" value="1"/>
</dbReference>
<comment type="caution">
    <text evidence="2">The sequence shown here is derived from an EMBL/GenBank/DDBJ whole genome shotgun (WGS) entry which is preliminary data.</text>
</comment>
<dbReference type="AlphaFoldDB" id="A0A7J6DHG1"/>
<dbReference type="InterPro" id="IPR019080">
    <property type="entry name" value="YqaJ_viral_recombinase"/>
</dbReference>
<dbReference type="Proteomes" id="UP000579812">
    <property type="component" value="Unassembled WGS sequence"/>
</dbReference>
<keyword evidence="3" id="KW-1185">Reference proteome</keyword>
<gene>
    <name evidence="2" type="ORF">G5714_000761</name>
</gene>
<dbReference type="InterPro" id="IPR051703">
    <property type="entry name" value="NF-kappa-B_Signaling_Reg"/>
</dbReference>
<evidence type="ECO:0000313" key="3">
    <source>
        <dbReference type="Proteomes" id="UP000579812"/>
    </source>
</evidence>
<dbReference type="SUPFAM" id="SSF52980">
    <property type="entry name" value="Restriction endonuclease-like"/>
    <property type="match status" value="1"/>
</dbReference>
<proteinExistence type="predicted"/>
<feature type="domain" description="YqaJ viral recombinase" evidence="1">
    <location>
        <begin position="178"/>
        <end position="293"/>
    </location>
</feature>
<reference evidence="2 3" key="1">
    <citation type="submission" date="2020-04" db="EMBL/GenBank/DDBJ databases">
        <title>Chromosome-level genome assembly of a cyprinid fish Onychostoma macrolepis by integration of Nanopore Sequencing, Bionano and Hi-C technology.</title>
        <authorList>
            <person name="Wang D."/>
        </authorList>
    </citation>
    <scope>NUCLEOTIDE SEQUENCE [LARGE SCALE GENOMIC DNA]</scope>
    <source>
        <strain evidence="2">SWU-2019</strain>
        <tissue evidence="2">Muscle</tissue>
    </source>
</reference>
<evidence type="ECO:0000259" key="1">
    <source>
        <dbReference type="Pfam" id="PF09588"/>
    </source>
</evidence>
<evidence type="ECO:0000313" key="2">
    <source>
        <dbReference type="EMBL" id="KAF4118710.1"/>
    </source>
</evidence>
<dbReference type="InterPro" id="IPR011335">
    <property type="entry name" value="Restrct_endonuc-II-like"/>
</dbReference>
<dbReference type="EMBL" id="JAAMOB010000001">
    <property type="protein sequence ID" value="KAF4118710.1"/>
    <property type="molecule type" value="Genomic_DNA"/>
</dbReference>
<accession>A0A7J6DHG1</accession>
<dbReference type="Pfam" id="PF09588">
    <property type="entry name" value="YqaJ"/>
    <property type="match status" value="1"/>
</dbReference>
<protein>
    <recommendedName>
        <fullName evidence="1">YqaJ viral recombinase domain-containing protein</fullName>
    </recommendedName>
</protein>